<dbReference type="InterPro" id="IPR053146">
    <property type="entry name" value="QDO-like"/>
</dbReference>
<dbReference type="RefSeq" id="WP_155336691.1">
    <property type="nucleotide sequence ID" value="NZ_BAAABN010000033.1"/>
</dbReference>
<sequence>MGEEAAVRPYVRGGEEGEALWFLGNLVTIKASGAETGGRVMVAESVNPPGFAPPVHRHLAEDELFYLLAGTARFLCDGESFTAGCGDFVLLPMGLAHSFVVGPDEPLRAILITAPSGFEGFVADVGTPALERRLPPPAPAGRLAGAAARHGIEILGPPPT</sequence>
<dbReference type="InterPro" id="IPR014710">
    <property type="entry name" value="RmlC-like_jellyroll"/>
</dbReference>
<evidence type="ECO:0000259" key="1">
    <source>
        <dbReference type="Pfam" id="PF07883"/>
    </source>
</evidence>
<accession>A0A5M3VV12</accession>
<organism evidence="2 3">
    <name type="scientific">Acrocarpospora corrugata</name>
    <dbReference type="NCBI Taxonomy" id="35763"/>
    <lineage>
        <taxon>Bacteria</taxon>
        <taxon>Bacillati</taxon>
        <taxon>Actinomycetota</taxon>
        <taxon>Actinomycetes</taxon>
        <taxon>Streptosporangiales</taxon>
        <taxon>Streptosporangiaceae</taxon>
        <taxon>Acrocarpospora</taxon>
    </lineage>
</organism>
<protein>
    <recommendedName>
        <fullName evidence="1">Cupin type-2 domain-containing protein</fullName>
    </recommendedName>
</protein>
<dbReference type="InterPro" id="IPR011051">
    <property type="entry name" value="RmlC_Cupin_sf"/>
</dbReference>
<comment type="caution">
    <text evidence="2">The sequence shown here is derived from an EMBL/GenBank/DDBJ whole genome shotgun (WGS) entry which is preliminary data.</text>
</comment>
<dbReference type="SUPFAM" id="SSF51182">
    <property type="entry name" value="RmlC-like cupins"/>
    <property type="match status" value="1"/>
</dbReference>
<dbReference type="OrthoDB" id="4227163at2"/>
<evidence type="ECO:0000313" key="2">
    <source>
        <dbReference type="EMBL" id="GES00344.1"/>
    </source>
</evidence>
<gene>
    <name evidence="2" type="ORF">Acor_24070</name>
</gene>
<dbReference type="Pfam" id="PF07883">
    <property type="entry name" value="Cupin_2"/>
    <property type="match status" value="1"/>
</dbReference>
<dbReference type="PANTHER" id="PTHR36440">
    <property type="entry name" value="PUTATIVE (AFU_ORTHOLOGUE AFUA_8G07350)-RELATED"/>
    <property type="match status" value="1"/>
</dbReference>
<dbReference type="InterPro" id="IPR013096">
    <property type="entry name" value="Cupin_2"/>
</dbReference>
<keyword evidence="3" id="KW-1185">Reference proteome</keyword>
<dbReference type="AlphaFoldDB" id="A0A5M3VV12"/>
<reference evidence="2 3" key="1">
    <citation type="submission" date="2019-10" db="EMBL/GenBank/DDBJ databases">
        <title>Whole genome shotgun sequence of Acrocarpospora corrugata NBRC 13972.</title>
        <authorList>
            <person name="Ichikawa N."/>
            <person name="Kimura A."/>
            <person name="Kitahashi Y."/>
            <person name="Komaki H."/>
            <person name="Oguchi A."/>
        </authorList>
    </citation>
    <scope>NUCLEOTIDE SEQUENCE [LARGE SCALE GENOMIC DNA]</scope>
    <source>
        <strain evidence="2 3">NBRC 13972</strain>
    </source>
</reference>
<feature type="domain" description="Cupin type-2" evidence="1">
    <location>
        <begin position="48"/>
        <end position="112"/>
    </location>
</feature>
<evidence type="ECO:0000313" key="3">
    <source>
        <dbReference type="Proteomes" id="UP000334990"/>
    </source>
</evidence>
<dbReference type="PANTHER" id="PTHR36440:SF1">
    <property type="entry name" value="PUTATIVE (AFU_ORTHOLOGUE AFUA_8G07350)-RELATED"/>
    <property type="match status" value="1"/>
</dbReference>
<name>A0A5M3VV12_9ACTN</name>
<proteinExistence type="predicted"/>
<dbReference type="EMBL" id="BLAD01000044">
    <property type="protein sequence ID" value="GES00344.1"/>
    <property type="molecule type" value="Genomic_DNA"/>
</dbReference>
<dbReference type="Proteomes" id="UP000334990">
    <property type="component" value="Unassembled WGS sequence"/>
</dbReference>
<dbReference type="Gene3D" id="2.60.120.10">
    <property type="entry name" value="Jelly Rolls"/>
    <property type="match status" value="1"/>
</dbReference>